<accession>A0ABU9BEX3</accession>
<sequence length="420" mass="44986">MDDDGAQEGGVAWWRRLKVRDIGLLTAVGAAAGAQAIWPQHLTWPVLAAAAGGTALGLWLARRDAPLRFGSSRHTTQVVVQDIQTLRQAFGVLRQQVDATISTSETAVMSMMDRMNRVHGNAHRLREHIIDAVERSQSLSADSLAQAGQHGQAVASLAEHQRQFEQAQQQGQQRVRAVAEQVRQLTPLASLIADISRQTNLLAINASVEAARAGREGAGFKVVAAEVRRLSTQTAEAARQITDGIQAAAAAIDVQMGQSADVGQGDSAAAQLSAIAAHIQSMSDTLGDVVPYLGALSGRMDSGMAEVTEDIINTLGDMQFQDINRQLLEQINGALNSLSEHFSQIYQLIDGNAPPPPMMLEELLARWTENYVMHSQRVAHARATGAEEPPPPPEPPANGGALPPDQLTLATAYGPRIELF</sequence>
<organism evidence="5 6">
    <name type="scientific">Pseudaquabacterium rugosum</name>
    <dbReference type="NCBI Taxonomy" id="2984194"/>
    <lineage>
        <taxon>Bacteria</taxon>
        <taxon>Pseudomonadati</taxon>
        <taxon>Pseudomonadota</taxon>
        <taxon>Betaproteobacteria</taxon>
        <taxon>Burkholderiales</taxon>
        <taxon>Sphaerotilaceae</taxon>
        <taxon>Pseudaquabacterium</taxon>
    </lineage>
</organism>
<evidence type="ECO:0000259" key="4">
    <source>
        <dbReference type="PROSITE" id="PS50111"/>
    </source>
</evidence>
<proteinExistence type="predicted"/>
<dbReference type="RefSeq" id="WP_341375853.1">
    <property type="nucleotide sequence ID" value="NZ_JBBUTF010000019.1"/>
</dbReference>
<reference evidence="5 6" key="1">
    <citation type="submission" date="2024-04" db="EMBL/GenBank/DDBJ databases">
        <title>Novel species of the genus Ideonella isolated from streams.</title>
        <authorList>
            <person name="Lu H."/>
        </authorList>
    </citation>
    <scope>NUCLEOTIDE SEQUENCE [LARGE SCALE GENOMIC DNA]</scope>
    <source>
        <strain evidence="5 6">BYS139W</strain>
    </source>
</reference>
<protein>
    <submittedName>
        <fullName evidence="5">Methyl-accepting chemotaxis protein</fullName>
    </submittedName>
</protein>
<keyword evidence="6" id="KW-1185">Reference proteome</keyword>
<evidence type="ECO:0000313" key="5">
    <source>
        <dbReference type="EMBL" id="MEK8028068.1"/>
    </source>
</evidence>
<comment type="caution">
    <text evidence="5">The sequence shown here is derived from an EMBL/GenBank/DDBJ whole genome shotgun (WGS) entry which is preliminary data.</text>
</comment>
<dbReference type="EMBL" id="JBBUTF010000019">
    <property type="protein sequence ID" value="MEK8028068.1"/>
    <property type="molecule type" value="Genomic_DNA"/>
</dbReference>
<dbReference type="Proteomes" id="UP001368500">
    <property type="component" value="Unassembled WGS sequence"/>
</dbReference>
<evidence type="ECO:0000256" key="1">
    <source>
        <dbReference type="ARBA" id="ARBA00023224"/>
    </source>
</evidence>
<feature type="domain" description="Methyl-accepting transducer" evidence="4">
    <location>
        <begin position="127"/>
        <end position="247"/>
    </location>
</feature>
<dbReference type="SMART" id="SM00283">
    <property type="entry name" value="MA"/>
    <property type="match status" value="1"/>
</dbReference>
<dbReference type="Gene3D" id="1.10.287.950">
    <property type="entry name" value="Methyl-accepting chemotaxis protein"/>
    <property type="match status" value="1"/>
</dbReference>
<gene>
    <name evidence="5" type="ORF">AACH11_19070</name>
</gene>
<keyword evidence="1 2" id="KW-0807">Transducer</keyword>
<evidence type="ECO:0000313" key="6">
    <source>
        <dbReference type="Proteomes" id="UP001368500"/>
    </source>
</evidence>
<name>A0ABU9BEX3_9BURK</name>
<dbReference type="PANTHER" id="PTHR32089:SF112">
    <property type="entry name" value="LYSOZYME-LIKE PROTEIN-RELATED"/>
    <property type="match status" value="1"/>
</dbReference>
<feature type="region of interest" description="Disordered" evidence="3">
    <location>
        <begin position="381"/>
        <end position="407"/>
    </location>
</feature>
<dbReference type="PANTHER" id="PTHR32089">
    <property type="entry name" value="METHYL-ACCEPTING CHEMOTAXIS PROTEIN MCPB"/>
    <property type="match status" value="1"/>
</dbReference>
<evidence type="ECO:0000256" key="3">
    <source>
        <dbReference type="SAM" id="MobiDB-lite"/>
    </source>
</evidence>
<dbReference type="SUPFAM" id="SSF58104">
    <property type="entry name" value="Methyl-accepting chemotaxis protein (MCP) signaling domain"/>
    <property type="match status" value="1"/>
</dbReference>
<dbReference type="PROSITE" id="PS50111">
    <property type="entry name" value="CHEMOTAXIS_TRANSDUC_2"/>
    <property type="match status" value="1"/>
</dbReference>
<dbReference type="InterPro" id="IPR004089">
    <property type="entry name" value="MCPsignal_dom"/>
</dbReference>
<evidence type="ECO:0000256" key="2">
    <source>
        <dbReference type="PROSITE-ProRule" id="PRU00284"/>
    </source>
</evidence>
<dbReference type="Pfam" id="PF00015">
    <property type="entry name" value="MCPsignal"/>
    <property type="match status" value="1"/>
</dbReference>